<organism evidence="2">
    <name type="scientific">Chlamydomonas euryale</name>
    <dbReference type="NCBI Taxonomy" id="1486919"/>
    <lineage>
        <taxon>Eukaryota</taxon>
        <taxon>Viridiplantae</taxon>
        <taxon>Chlorophyta</taxon>
        <taxon>core chlorophytes</taxon>
        <taxon>Chlorophyceae</taxon>
        <taxon>CS clade</taxon>
        <taxon>Chlamydomonadales</taxon>
        <taxon>Chlamydomonadaceae</taxon>
        <taxon>Chlamydomonas</taxon>
    </lineage>
</organism>
<protein>
    <submittedName>
        <fullName evidence="2">Uncharacterized protein</fullName>
    </submittedName>
</protein>
<evidence type="ECO:0000313" key="2">
    <source>
        <dbReference type="EMBL" id="CAD8285790.1"/>
    </source>
</evidence>
<dbReference type="EMBL" id="HBEC01012647">
    <property type="protein sequence ID" value="CAD8285790.1"/>
    <property type="molecule type" value="Transcribed_RNA"/>
</dbReference>
<evidence type="ECO:0000256" key="1">
    <source>
        <dbReference type="SAM" id="MobiDB-lite"/>
    </source>
</evidence>
<feature type="compositionally biased region" description="Basic residues" evidence="1">
    <location>
        <begin position="1"/>
        <end position="10"/>
    </location>
</feature>
<gene>
    <name evidence="2" type="ORF">CEUR00632_LOCUS5828</name>
</gene>
<reference evidence="2" key="1">
    <citation type="submission" date="2021-01" db="EMBL/GenBank/DDBJ databases">
        <authorList>
            <person name="Corre E."/>
            <person name="Pelletier E."/>
            <person name="Niang G."/>
            <person name="Scheremetjew M."/>
            <person name="Finn R."/>
            <person name="Kale V."/>
            <person name="Holt S."/>
            <person name="Cochrane G."/>
            <person name="Meng A."/>
            <person name="Brown T."/>
            <person name="Cohen L."/>
        </authorList>
    </citation>
    <scope>NUCLEOTIDE SEQUENCE</scope>
    <source>
        <strain evidence="2">CCMP219</strain>
    </source>
</reference>
<feature type="region of interest" description="Disordered" evidence="1">
    <location>
        <begin position="1"/>
        <end position="53"/>
    </location>
</feature>
<proteinExistence type="predicted"/>
<accession>A0A7R9YTJ0</accession>
<sequence length="187" mass="19324">MLGLLHLRRGGSREQRAADASQQPPMSGASGKLQQQQQQQHEQEKRPAAPVADGAAGLVRQPSLNDFSMGARHWCAEEEGACTPRAASNYGSDGAPGSPSAVISTPAKFLTELAGLCSPTMHSGTPGRITSFAGGFTVLGGGAAELEHAPGEDAAPASPLSRPRPQWTCSGLDMYDYASLARSSGPV</sequence>
<name>A0A7R9YTJ0_9CHLO</name>
<dbReference type="AlphaFoldDB" id="A0A7R9YTJ0"/>